<feature type="disulfide bond" evidence="12">
    <location>
        <begin position="1824"/>
        <end position="1833"/>
    </location>
</feature>
<dbReference type="Gene3D" id="2.60.120.260">
    <property type="entry name" value="Galactose-binding domain-like"/>
    <property type="match status" value="1"/>
</dbReference>
<comment type="caution">
    <text evidence="19">The sequence shown here is derived from an EMBL/GenBank/DDBJ whole genome shotgun (WGS) entry which is preliminary data.</text>
</comment>
<feature type="disulfide bond" evidence="12">
    <location>
        <begin position="544"/>
        <end position="556"/>
    </location>
</feature>
<dbReference type="GO" id="GO:0009888">
    <property type="term" value="P:tissue development"/>
    <property type="evidence" value="ECO:0007669"/>
    <property type="project" value="TreeGrafter"/>
</dbReference>
<feature type="domain" description="Laminin EGF-like" evidence="16">
    <location>
        <begin position="589"/>
        <end position="641"/>
    </location>
</feature>
<feature type="domain" description="Laminin EGF-like" evidence="16">
    <location>
        <begin position="330"/>
        <end position="373"/>
    </location>
</feature>
<dbReference type="PROSITE" id="PS51115">
    <property type="entry name" value="LAMININ_IVA"/>
    <property type="match status" value="1"/>
</dbReference>
<reference evidence="19" key="1">
    <citation type="journal article" date="2022" name="bioRxiv">
        <title>Sequencing and chromosome-scale assembly of the giantPleurodeles waltlgenome.</title>
        <authorList>
            <person name="Brown T."/>
            <person name="Elewa A."/>
            <person name="Iarovenko S."/>
            <person name="Subramanian E."/>
            <person name="Araus A.J."/>
            <person name="Petzold A."/>
            <person name="Susuki M."/>
            <person name="Suzuki K.-i.T."/>
            <person name="Hayashi T."/>
            <person name="Toyoda A."/>
            <person name="Oliveira C."/>
            <person name="Osipova E."/>
            <person name="Leigh N.D."/>
            <person name="Simon A."/>
            <person name="Yun M.H."/>
        </authorList>
    </citation>
    <scope>NUCLEOTIDE SEQUENCE</scope>
    <source>
        <strain evidence="19">20211129_DDA</strain>
        <tissue evidence="19">Liver</tissue>
    </source>
</reference>
<feature type="domain" description="Laminin G" evidence="15">
    <location>
        <begin position="3219"/>
        <end position="3392"/>
    </location>
</feature>
<dbReference type="GO" id="GO:0005576">
    <property type="term" value="C:extracellular region"/>
    <property type="evidence" value="ECO:0007669"/>
    <property type="project" value="UniProtKB-ARBA"/>
</dbReference>
<protein>
    <recommendedName>
        <fullName evidence="21">Laminin subunit alpha 3</fullName>
    </recommendedName>
</protein>
<feature type="disulfide bond" evidence="12">
    <location>
        <begin position="1489"/>
        <end position="1498"/>
    </location>
</feature>
<dbReference type="InterPro" id="IPR002049">
    <property type="entry name" value="LE_dom"/>
</dbReference>
<dbReference type="FunFam" id="2.10.25.10:FF:000011">
    <property type="entry name" value="Cadherin EGF LAG seven-pass G-type receptor"/>
    <property type="match status" value="1"/>
</dbReference>
<dbReference type="SUPFAM" id="SSF49899">
    <property type="entry name" value="Concanavalin A-like lectins/glucanases"/>
    <property type="match status" value="5"/>
</dbReference>
<dbReference type="PRINTS" id="PR00011">
    <property type="entry name" value="EGFLAMININ"/>
</dbReference>
<keyword evidence="10" id="KW-0325">Glycoprotein</keyword>
<dbReference type="SMART" id="SM00180">
    <property type="entry name" value="EGF_Lam"/>
    <property type="match status" value="17"/>
</dbReference>
<dbReference type="InterPro" id="IPR008211">
    <property type="entry name" value="Laminin_N"/>
</dbReference>
<feature type="coiled-coil region" evidence="13">
    <location>
        <begin position="2308"/>
        <end position="2335"/>
    </location>
</feature>
<feature type="disulfide bond" evidence="12">
    <location>
        <begin position="498"/>
        <end position="510"/>
    </location>
</feature>
<keyword evidence="2" id="KW-0964">Secreted</keyword>
<dbReference type="InterPro" id="IPR000034">
    <property type="entry name" value="Laminin_IV"/>
</dbReference>
<keyword evidence="3" id="KW-0272">Extracellular matrix</keyword>
<feature type="domain" description="Laminin G" evidence="15">
    <location>
        <begin position="2831"/>
        <end position="2987"/>
    </location>
</feature>
<feature type="disulfide bond" evidence="12">
    <location>
        <begin position="428"/>
        <end position="437"/>
    </location>
</feature>
<feature type="disulfide bond" evidence="12">
    <location>
        <begin position="591"/>
        <end position="608"/>
    </location>
</feature>
<dbReference type="Gene3D" id="2.60.120.200">
    <property type="match status" value="5"/>
</dbReference>
<feature type="domain" description="Laminin EGF-like" evidence="16">
    <location>
        <begin position="1329"/>
        <end position="1374"/>
    </location>
</feature>
<dbReference type="GO" id="GO:0061564">
    <property type="term" value="P:axon development"/>
    <property type="evidence" value="ECO:0007669"/>
    <property type="project" value="UniProtKB-ARBA"/>
</dbReference>
<feature type="disulfide bond" evidence="12">
    <location>
        <begin position="473"/>
        <end position="482"/>
    </location>
</feature>
<evidence type="ECO:0000256" key="1">
    <source>
        <dbReference type="ARBA" id="ARBA00004302"/>
    </source>
</evidence>
<keyword evidence="5" id="KW-0677">Repeat</keyword>
<evidence type="ECO:0000256" key="8">
    <source>
        <dbReference type="ARBA" id="ARBA00023054"/>
    </source>
</evidence>
<dbReference type="Pfam" id="PF00053">
    <property type="entry name" value="EGF_laminin"/>
    <property type="match status" value="15"/>
</dbReference>
<feature type="coiled-coil region" evidence="13">
    <location>
        <begin position="1941"/>
        <end position="1993"/>
    </location>
</feature>
<evidence type="ECO:0000256" key="3">
    <source>
        <dbReference type="ARBA" id="ARBA00022530"/>
    </source>
</evidence>
<evidence type="ECO:0000256" key="9">
    <source>
        <dbReference type="ARBA" id="ARBA00023157"/>
    </source>
</evidence>
<dbReference type="EMBL" id="JANPWB010000004">
    <property type="protein sequence ID" value="KAJ1191176.1"/>
    <property type="molecule type" value="Genomic_DNA"/>
</dbReference>
<dbReference type="FunFam" id="2.10.25.10:FF:000082">
    <property type="entry name" value="Laminin subunit alpha 1"/>
    <property type="match status" value="1"/>
</dbReference>
<dbReference type="GO" id="GO:0009887">
    <property type="term" value="P:animal organ morphogenesis"/>
    <property type="evidence" value="ECO:0007669"/>
    <property type="project" value="TreeGrafter"/>
</dbReference>
<keyword evidence="20" id="KW-1185">Reference proteome</keyword>
<feature type="domain" description="Laminin EGF-like" evidence="16">
    <location>
        <begin position="1798"/>
        <end position="1853"/>
    </location>
</feature>
<feature type="domain" description="Laminin EGF-like" evidence="16">
    <location>
        <begin position="1751"/>
        <end position="1797"/>
    </location>
</feature>
<keyword evidence="4" id="KW-0732">Signal</keyword>
<dbReference type="SUPFAM" id="SSF57196">
    <property type="entry name" value="EGF/Laminin"/>
    <property type="match status" value="16"/>
</dbReference>
<evidence type="ECO:0000256" key="5">
    <source>
        <dbReference type="ARBA" id="ARBA00022737"/>
    </source>
</evidence>
<feature type="disulfide bond" evidence="12">
    <location>
        <begin position="1443"/>
        <end position="1452"/>
    </location>
</feature>
<dbReference type="InterPro" id="IPR009254">
    <property type="entry name" value="Laminin_aI"/>
</dbReference>
<evidence type="ECO:0000256" key="13">
    <source>
        <dbReference type="SAM" id="Coils"/>
    </source>
</evidence>
<dbReference type="FunFam" id="2.10.25.10:FF:000388">
    <property type="entry name" value="Laminin subunit alpha"/>
    <property type="match status" value="1"/>
</dbReference>
<dbReference type="Pfam" id="PF06008">
    <property type="entry name" value="Laminin_I"/>
    <property type="match status" value="1"/>
</dbReference>
<name>A0AAV7UR74_PLEWA</name>
<evidence type="ECO:0000256" key="6">
    <source>
        <dbReference type="ARBA" id="ARBA00022869"/>
    </source>
</evidence>
<evidence type="ECO:0000259" key="17">
    <source>
        <dbReference type="PROSITE" id="PS51115"/>
    </source>
</evidence>
<dbReference type="GO" id="GO:0005604">
    <property type="term" value="C:basement membrane"/>
    <property type="evidence" value="ECO:0007669"/>
    <property type="project" value="UniProtKB-SubCell"/>
</dbReference>
<proteinExistence type="predicted"/>
<feature type="domain" description="Laminin G" evidence="15">
    <location>
        <begin position="3046"/>
        <end position="3212"/>
    </location>
</feature>
<feature type="disulfide bond" evidence="12">
    <location>
        <begin position="564"/>
        <end position="573"/>
    </location>
</feature>
<feature type="disulfide bond" evidence="12">
    <location>
        <begin position="349"/>
        <end position="358"/>
    </location>
</feature>
<feature type="domain" description="Laminin IV type A" evidence="17">
    <location>
        <begin position="1539"/>
        <end position="1717"/>
    </location>
</feature>
<organism evidence="19 20">
    <name type="scientific">Pleurodeles waltl</name>
    <name type="common">Iberian ribbed newt</name>
    <dbReference type="NCBI Taxonomy" id="8319"/>
    <lineage>
        <taxon>Eukaryota</taxon>
        <taxon>Metazoa</taxon>
        <taxon>Chordata</taxon>
        <taxon>Craniata</taxon>
        <taxon>Vertebrata</taxon>
        <taxon>Euteleostomi</taxon>
        <taxon>Amphibia</taxon>
        <taxon>Batrachia</taxon>
        <taxon>Caudata</taxon>
        <taxon>Salamandroidea</taxon>
        <taxon>Salamandridae</taxon>
        <taxon>Pleurodelinae</taxon>
        <taxon>Pleurodeles</taxon>
    </lineage>
</organism>
<gene>
    <name evidence="19" type="ORF">NDU88_000492</name>
</gene>
<dbReference type="FunFam" id="2.10.25.10:FF:000034">
    <property type="entry name" value="Laminin subunit alpha 3"/>
    <property type="match status" value="2"/>
</dbReference>
<evidence type="ECO:0000256" key="10">
    <source>
        <dbReference type="ARBA" id="ARBA00023180"/>
    </source>
</evidence>
<dbReference type="InterPro" id="IPR056863">
    <property type="entry name" value="LMN_ATRN_NET-like_EGF"/>
</dbReference>
<dbReference type="FunFam" id="2.60.120.200:FF:000150">
    <property type="entry name" value="Laminin subunit alpha 5"/>
    <property type="match status" value="1"/>
</dbReference>
<dbReference type="PROSITE" id="PS50027">
    <property type="entry name" value="EGF_LAM_2"/>
    <property type="match status" value="11"/>
</dbReference>
<feature type="domain" description="Laminin EGF-like" evidence="16">
    <location>
        <begin position="1419"/>
        <end position="1467"/>
    </location>
</feature>
<evidence type="ECO:0000256" key="4">
    <source>
        <dbReference type="ARBA" id="ARBA00022729"/>
    </source>
</evidence>
<evidence type="ECO:0000259" key="16">
    <source>
        <dbReference type="PROSITE" id="PS50027"/>
    </source>
</evidence>
<dbReference type="Gene3D" id="2.10.25.10">
    <property type="entry name" value="Laminin"/>
    <property type="match status" value="15"/>
</dbReference>
<dbReference type="GO" id="GO:0006950">
    <property type="term" value="P:response to stress"/>
    <property type="evidence" value="ECO:0007669"/>
    <property type="project" value="UniProtKB-ARBA"/>
</dbReference>
<evidence type="ECO:0000256" key="11">
    <source>
        <dbReference type="ARBA" id="ARBA00023292"/>
    </source>
</evidence>
<evidence type="ECO:0000259" key="18">
    <source>
        <dbReference type="PROSITE" id="PS51117"/>
    </source>
</evidence>
<dbReference type="GO" id="GO:0007155">
    <property type="term" value="P:cell adhesion"/>
    <property type="evidence" value="ECO:0007669"/>
    <property type="project" value="UniProtKB-KW"/>
</dbReference>
<evidence type="ECO:0000256" key="14">
    <source>
        <dbReference type="SAM" id="MobiDB-lite"/>
    </source>
</evidence>
<feature type="disulfide bond" evidence="12">
    <location>
        <begin position="500"/>
        <end position="517"/>
    </location>
</feature>
<sequence>GQFCDYCYAADPSKAHPVTNAIDGTERWWQSPPLSLGLQYNEVNVTLDLGQFFHVAYVLIKFANSPRPDLWILERSVDFGQTYMPWQYFAHSKIDCIERFGKGVREPITRDDDVICTTEYSRIVPLENGEIVVSLVNGRPGAKNFMHSPVLREFTKATNIRLHFLRTNTLLGHLISKAERDPTVTRRYYYSIKDISVGGQCVCHGHANACTSKSTEHLNRFQCECQHNTCGETCDRCCPGSNQKAWQPATIDNANECGLCNCHGHATDCYYDPEVHRRGASLNIHGQYEGGGVCINCQHNTAGINCEQCALGYYRPYGVSRETLHGCIPCSCNLEYSVGCEEGSGTCYCKPNYSGGSCDRCAEGYYNFPSCIRIPSYPVTPKPDDPSAGHIIRPCKAGFFGPQCQPCQCYGFGVLNNQCDGKTGQCTCQARFQGSFCDSCATGYFNYPFCQRCDCSPYGVLPEVCNQEGRCLCRPETDGPKCDRCMPGYHSFPDCQACRCSIDGSYQSACDPVTGQCECRPGVTGQQCDRCLSGSNTFPFCQECNCDVYGSVDSVCSPTGQCRCRVNYAGLTCNQCAPGYYSYPTCPSCSCSVEGSYRSACDPVTGQCECRPGVTGQQCDRCHSGSSAFPSCQGLSNECDPAGTMDPHSGVCQCLSNVEGPTCSYCKPLYWNLAIENADGCIACQCNIKGTISGVAECQQVDGQCPCKVNVCSEPCDTCNIGYFALTGSNYFGCQGCQCDVGGSVSTSCSDPSGTCQCRKHVVGKTCNQPEKNFFFPDLHHMKFEIEDGTGPNGRGVRFGYDPQEFPNFSWRGYAKMNAFQNEVRVNLNVKKSKLYLFRVILRYVNPGSEVQTGRITASQTRPNRGGTQTKEIIFSPSKEPAFVTVPGNSFADPFSFVPGTWIINIVVEGIFLDYMVLLPSDYYEAPILQLTVTEPCTYAVRDHNCLLYQHLPMEMFACAYGTKGQYYESDGRRIDIEVKQPAPVHPAMAAIRGRKVQVQLRLHVPSAGRYMLVVEYANEEDQLYTVNVMIDGNQEATVEARVNIYSCKYSFLCRSVAVDSLNRIAVYDLLGDVTLNLRASPVSFLLHKACLIPAKDFSIEYAKPQVRCITTHGRVHTQRAPCIIQSVFESPPVALRFDALADGLVTVGQSNILHENLPIASEEMINGVLLKSTQSQMTFSRRVPHPSRYVFIVHFYQPEHATFPVSVLVDGGQRWSGLFNASFCPHVFGCRDQVIAEHRIALEITGPELSVTVKVPHGKTLVLGHILAVPADNYTHELLLEKPLDKSFDFISSCGGNSFYHDPATTSAFCKEAIRSLVAFYNNGALPCDCHQAGATNPTCSPDGGQCSCRHHVIGQRCTRCATGYYGFPHCKPCNCGQRLCDEITGKCICPPQTLKPECEVCGLQSFSYHPLVGCEGCNCSRTGVAHFSNADCDLISGQCRCRPRVAGRQCDRCAPGYFSFPDCIACDCHAGGTEPDVCDPRTGACLCKGNVKGSQCELCSPGSFHLHRTNPKGCTTCFCFGATNQCRSSDKRRTKLVEMRDWRLGSVEGAGIPAAFNPGSSSVVADVQELPTSVHSLYWMAPPAYLGDKVSSYGGFLTYQVKSFGLPDEGMVLLDKRPDVQLTGQQMTIVYVDVINPLPDRLHQGRVQLVEGNFRHASSNTPVSREEMMMVLSRLDALHIRALYFTETQRLSLAEVGLEEATSSGRGSTAFDVEICSCPPEYQGDSCQECAPGHYRDLKGLFLGRCVPCNCNGHSMRCQDGSGTCINCQHNTAGDHCELCKEGFTGDALQGTCSLCPCPLAVPSNSFATGCVGTGRNMQCFCKPGYTGVACERCAPGYFGNPLQYGGSCQPCRCNKNGQAVSCDPLTGECLNQDPKDADPDGSCDSCDSCVTTLLTDLGIMGDELRLIKSRLQNANASAHALEQIRKLETHTKDIKALLDRYQSSISSQRSQVDELDRDLVNLNLEVNVLREKAERNLQRARVVYASANQTHQNALNLVLKIEILLKNIQVLMNEIRTSSGFLPSGDPACKMSEVERMMNEMRNRKFSKQQRNAEKEREEARAILSRVRLMLEGQHNDNKNLANSVSEALDEYESKINDLRESLNEATGQTNEAKNVNRDNAAQLEDVKKRVKEMNKQQQDVSDHLRVAESILTQTTQLLRMLETSKEDYEKLAAQLDGAKQELSEKVKKLSQSAGKEPLVVRAEEHAEELHNLAKQLEEIKKNTSSDELVRCAVDAANAYEDIVKAVNAADEAATKASGAAGNALKTVEREDLAGKAKTLKSDSDTLLTEAKNAQQSLQAVNPELQDIKDRLTDAQEKKNRMLKDLNAVKSDLDGIRRDDIDTMINSAKTNVQNANGITSNILNELKPIKEDVDKLKDSIGTTESAAFNKILEDAGNSVTKLTNKLPDLFSKMESINQLMPIGNISENVSRIRELIQQARDAANKVGIPMKFNGESGVEVRPPTNLEDLKAYSSLSLYLQRSAASPRDMFVMYLGNKDTSKDYIGMAVEDERLLCVYNLGGREAVIQVNPKVTQSEKAVVSNILEDVVMDRVLFDRIYQYATVTYSKGATGRNPVNSEDEGSVSPTTLLNLDPNEAVFYVGGYPNDFTPPPRLNYPKFQGCIELDDFNQKVISLYNFKQTFNLNTIEVTPCRREKTPSDKHFFEGTGYARIDTRISQRTSYYEQTIKPASDNGLLFFAQNDDNYFSVAIEDGFLVLQYQVNSDEVKSVRSKKEFIKVGQEHTIKVRIIPKTKISIIEDKSIVIDESCDAFQFSTYYIGGLPSDIREKFNISTPPLWGCVTNVVNPTGTPAFAETTGVSRRCSESWQIVRSAEFSRSGTLGFGSTDFTFPNNFQAGFGFQTKQTDAVLFQHSVQTDELSIRLDKGSVKVNVRDGQLISKEKYADGQLHYVSVIRENNELKLLVDETAVTRQSPASSGGSGGPINLGGSDFEGCITNVFIKRSDKVPRVLNLADNIAKNKVSLGTCSLEESPLALKIEEWRNPGSSKSSTSDTKQMGRSRSLKFEAQPNIDGCVSTSQIHSAAGSYQFGDYPDSRLLHSIPADSPRDRSHFSIDVQTAVSQGLIFSVANKTGNSHMSLHMSKGRFVFSMGSKGDKMKIRSRETYNDGKWHTVVFSRDGKNGRLVIDGLRVRKGSLTSDSAFDMKSPIYLGGFSALRLQNTPKKSVIGCLGNFKMNGKSMTTPAQLFGVAPCFEGASEKGVYFSDAGGHLLIDRSFVLGLEFEMVFSIRPRNLTGVLIHAGSPEVGYLSLHMEAGRLTATVNGGAGEFSTMVTPKQSLCDGQWHTIAVIRRKNVIQLDVDLERNHTVGPPSAPSTNTKGSLYIGGIPGALKTAHLPVRSSYVGCLQNIKINHKLIDLSKISEIHGPVGIKKCPAV</sequence>
<feature type="domain" description="Laminin N-terminal" evidence="18">
    <location>
        <begin position="1"/>
        <end position="200"/>
    </location>
</feature>
<dbReference type="GO" id="GO:0045995">
    <property type="term" value="P:regulation of embryonic development"/>
    <property type="evidence" value="ECO:0007669"/>
    <property type="project" value="InterPro"/>
</dbReference>
<feature type="domain" description="Laminin EGF-like" evidence="16">
    <location>
        <begin position="544"/>
        <end position="588"/>
    </location>
</feature>
<dbReference type="FunFam" id="2.10.25.10:FF:000033">
    <property type="entry name" value="Laminin subunit alpha 2"/>
    <property type="match status" value="1"/>
</dbReference>
<dbReference type="Proteomes" id="UP001066276">
    <property type="component" value="Chromosome 2_2"/>
</dbReference>
<dbReference type="SMART" id="SM00181">
    <property type="entry name" value="EGF"/>
    <property type="match status" value="8"/>
</dbReference>
<dbReference type="FunFam" id="2.10.25.10:FF:000106">
    <property type="entry name" value="Heparan sulfate proteoglycan 2"/>
    <property type="match status" value="1"/>
</dbReference>
<keyword evidence="8 13" id="KW-0175">Coiled coil</keyword>
<dbReference type="Pfam" id="PF00055">
    <property type="entry name" value="Laminin_N"/>
    <property type="match status" value="1"/>
</dbReference>
<dbReference type="CDD" id="cd00055">
    <property type="entry name" value="EGF_Lam"/>
    <property type="match status" value="16"/>
</dbReference>
<feature type="disulfide bond" evidence="12">
    <location>
        <begin position="1329"/>
        <end position="1341"/>
    </location>
</feature>
<feature type="disulfide bond" evidence="12">
    <location>
        <begin position="1350"/>
        <end position="1359"/>
    </location>
</feature>
<feature type="non-terminal residue" evidence="19">
    <location>
        <position position="1"/>
    </location>
</feature>
<feature type="domain" description="Laminin EGF-like" evidence="16">
    <location>
        <begin position="453"/>
        <end position="497"/>
    </location>
</feature>
<evidence type="ECO:0000256" key="12">
    <source>
        <dbReference type="PROSITE-ProRule" id="PRU00460"/>
    </source>
</evidence>
<feature type="disulfide bond" evidence="12">
    <location>
        <begin position="1470"/>
        <end position="1487"/>
    </location>
</feature>
<dbReference type="GO" id="GO:0030334">
    <property type="term" value="P:regulation of cell migration"/>
    <property type="evidence" value="ECO:0007669"/>
    <property type="project" value="InterPro"/>
</dbReference>
<dbReference type="PROSITE" id="PS51117">
    <property type="entry name" value="LAMININ_NTER"/>
    <property type="match status" value="1"/>
</dbReference>
<dbReference type="Pfam" id="PF02210">
    <property type="entry name" value="Laminin_G_2"/>
    <property type="match status" value="4"/>
</dbReference>
<dbReference type="PANTHER" id="PTHR10574:SF445">
    <property type="entry name" value="LAMININ SUBUNIT ALPHA 3"/>
    <property type="match status" value="1"/>
</dbReference>
<keyword evidence="9 12" id="KW-1015">Disulfide bond</keyword>
<feature type="disulfide bond" evidence="12">
    <location>
        <begin position="407"/>
        <end position="419"/>
    </location>
</feature>
<dbReference type="GO" id="GO:0030155">
    <property type="term" value="P:regulation of cell adhesion"/>
    <property type="evidence" value="ECO:0007669"/>
    <property type="project" value="InterPro"/>
</dbReference>
<keyword evidence="11 12" id="KW-0424">Laminin EGF-like domain</keyword>
<feature type="disulfide bond" evidence="12">
    <location>
        <begin position="409"/>
        <end position="426"/>
    </location>
</feature>
<feature type="coiled-coil region" evidence="13">
    <location>
        <begin position="2041"/>
        <end position="2230"/>
    </location>
</feature>
<evidence type="ECO:0000256" key="7">
    <source>
        <dbReference type="ARBA" id="ARBA00022889"/>
    </source>
</evidence>
<dbReference type="Pfam" id="PF06009">
    <property type="entry name" value="Laminin_II"/>
    <property type="match status" value="1"/>
</dbReference>
<comment type="caution">
    <text evidence="12">Lacks conserved residue(s) required for the propagation of feature annotation.</text>
</comment>
<feature type="disulfide bond" evidence="12">
    <location>
        <begin position="1331"/>
        <end position="1348"/>
    </location>
</feature>
<feature type="disulfide bond" evidence="12">
    <location>
        <begin position="589"/>
        <end position="601"/>
    </location>
</feature>
<dbReference type="GO" id="GO:0071711">
    <property type="term" value="P:basement membrane organization"/>
    <property type="evidence" value="ECO:0007669"/>
    <property type="project" value="UniProtKB-ARBA"/>
</dbReference>
<feature type="disulfide bond" evidence="12">
    <location>
        <begin position="1468"/>
        <end position="1480"/>
    </location>
</feature>
<feature type="domain" description="Laminin G" evidence="15">
    <location>
        <begin position="2661"/>
        <end position="2824"/>
    </location>
</feature>
<dbReference type="Pfam" id="PF00052">
    <property type="entry name" value="Laminin_B"/>
    <property type="match status" value="1"/>
</dbReference>
<dbReference type="SMART" id="SM00281">
    <property type="entry name" value="LamB"/>
    <property type="match status" value="1"/>
</dbReference>
<dbReference type="FunFam" id="2.10.25.10:FF:000209">
    <property type="entry name" value="Laminin subunit alpha 5"/>
    <property type="match status" value="2"/>
</dbReference>
<keyword evidence="7" id="KW-0130">Cell adhesion</keyword>
<dbReference type="PANTHER" id="PTHR10574">
    <property type="entry name" value="NETRIN/LAMININ-RELATED"/>
    <property type="match status" value="1"/>
</dbReference>
<feature type="disulfide bond" evidence="12">
    <location>
        <begin position="519"/>
        <end position="528"/>
    </location>
</feature>
<feature type="domain" description="Laminin EGF-like" evidence="16">
    <location>
        <begin position="407"/>
        <end position="452"/>
    </location>
</feature>
<feature type="domain" description="Laminin EGF-like" evidence="16">
    <location>
        <begin position="1468"/>
        <end position="1518"/>
    </location>
</feature>
<evidence type="ECO:0008006" key="21">
    <source>
        <dbReference type="Google" id="ProtNLM"/>
    </source>
</evidence>
<dbReference type="PROSITE" id="PS50025">
    <property type="entry name" value="LAM_G_DOMAIN"/>
    <property type="match status" value="4"/>
</dbReference>
<evidence type="ECO:0000313" key="19">
    <source>
        <dbReference type="EMBL" id="KAJ1191176.1"/>
    </source>
</evidence>
<dbReference type="InterPro" id="IPR010307">
    <property type="entry name" value="Laminin_dom_II"/>
</dbReference>
<dbReference type="FunFam" id="2.10.25.10:FF:000069">
    <property type="entry name" value="Laminin subunit alpha 1"/>
    <property type="match status" value="1"/>
</dbReference>
<dbReference type="PROSITE" id="PS01248">
    <property type="entry name" value="EGF_LAM_1"/>
    <property type="match status" value="5"/>
</dbReference>
<feature type="compositionally biased region" description="Polar residues" evidence="14">
    <location>
        <begin position="3004"/>
        <end position="3019"/>
    </location>
</feature>
<dbReference type="InterPro" id="IPR013320">
    <property type="entry name" value="ConA-like_dom_sf"/>
</dbReference>
<dbReference type="SMART" id="SM00282">
    <property type="entry name" value="LamG"/>
    <property type="match status" value="5"/>
</dbReference>
<feature type="region of interest" description="Disordered" evidence="14">
    <location>
        <begin position="3000"/>
        <end position="3021"/>
    </location>
</feature>
<keyword evidence="6" id="KW-0084">Basement membrane</keyword>
<dbReference type="InterPro" id="IPR000742">
    <property type="entry name" value="EGF"/>
</dbReference>
<dbReference type="FunFam" id="2.10.25.10:FF:000090">
    <property type="entry name" value="laminin subunit alpha"/>
    <property type="match status" value="1"/>
</dbReference>
<dbReference type="SMART" id="SM00136">
    <property type="entry name" value="LamNT"/>
    <property type="match status" value="1"/>
</dbReference>
<dbReference type="Pfam" id="PF24973">
    <property type="entry name" value="EGF_LMN_ATRN"/>
    <property type="match status" value="1"/>
</dbReference>
<dbReference type="FunFam" id="2.10.25.10:FF:000407">
    <property type="entry name" value="Laminin subunit alpha-3"/>
    <property type="match status" value="1"/>
</dbReference>
<dbReference type="FunFam" id="2.60.120.260:FF:000092">
    <property type="entry name" value="Laminin subunit alpha-3"/>
    <property type="match status" value="1"/>
</dbReference>
<feature type="disulfide bond" evidence="12">
    <location>
        <begin position="610"/>
        <end position="619"/>
    </location>
</feature>
<feature type="disulfide bond" evidence="12">
    <location>
        <begin position="453"/>
        <end position="465"/>
    </location>
</feature>
<dbReference type="PROSITE" id="PS00022">
    <property type="entry name" value="EGF_1"/>
    <property type="match status" value="1"/>
</dbReference>
<feature type="disulfide bond" evidence="12">
    <location>
        <begin position="1770"/>
        <end position="1779"/>
    </location>
</feature>
<evidence type="ECO:0000313" key="20">
    <source>
        <dbReference type="Proteomes" id="UP001066276"/>
    </source>
</evidence>
<dbReference type="GO" id="GO:0005102">
    <property type="term" value="F:signaling receptor binding"/>
    <property type="evidence" value="ECO:0007669"/>
    <property type="project" value="InterPro"/>
</dbReference>
<dbReference type="FunFam" id="2.10.25.10:FF:000083">
    <property type="entry name" value="Laminin subunit alpha"/>
    <property type="match status" value="2"/>
</dbReference>
<evidence type="ECO:0000259" key="15">
    <source>
        <dbReference type="PROSITE" id="PS50025"/>
    </source>
</evidence>
<dbReference type="InterPro" id="IPR001791">
    <property type="entry name" value="Laminin_G"/>
</dbReference>
<dbReference type="CDD" id="cd00110">
    <property type="entry name" value="LamG"/>
    <property type="match status" value="5"/>
</dbReference>
<accession>A0AAV7UR74</accession>
<comment type="subcellular location">
    <subcellularLocation>
        <location evidence="1">Secreted</location>
        <location evidence="1">Extracellular space</location>
        <location evidence="1">Extracellular matrix</location>
        <location evidence="1">Basement membrane</location>
    </subcellularLocation>
</comment>
<feature type="domain" description="Laminin EGF-like" evidence="16">
    <location>
        <begin position="498"/>
        <end position="543"/>
    </location>
</feature>
<dbReference type="InterPro" id="IPR050440">
    <property type="entry name" value="Laminin/Netrin_ECM"/>
</dbReference>
<evidence type="ECO:0000256" key="2">
    <source>
        <dbReference type="ARBA" id="ARBA00022525"/>
    </source>
</evidence>